<evidence type="ECO:0000259" key="9">
    <source>
        <dbReference type="Pfam" id="PF02108"/>
    </source>
</evidence>
<dbReference type="GO" id="GO:0044781">
    <property type="term" value="P:bacterial-type flagellum organization"/>
    <property type="evidence" value="ECO:0007669"/>
    <property type="project" value="UniProtKB-KW"/>
</dbReference>
<dbReference type="GO" id="GO:0015031">
    <property type="term" value="P:protein transport"/>
    <property type="evidence" value="ECO:0007669"/>
    <property type="project" value="UniProtKB-KW"/>
</dbReference>
<protein>
    <recommendedName>
        <fullName evidence="9">Flagellar assembly protein FliH/Type III secretion system HrpE domain-containing protein</fullName>
    </recommendedName>
</protein>
<evidence type="ECO:0000313" key="10">
    <source>
        <dbReference type="EMBL" id="KKL12282.1"/>
    </source>
</evidence>
<dbReference type="PANTHER" id="PTHR34982">
    <property type="entry name" value="YOP PROTEINS TRANSLOCATION PROTEIN L"/>
    <property type="match status" value="1"/>
</dbReference>
<feature type="coiled-coil region" evidence="7">
    <location>
        <begin position="36"/>
        <end position="66"/>
    </location>
</feature>
<sequence>VTAARVAGSAVGPEVRREDGPTGADLLDGRADLQVNARVEAEREQLQAARQAMLEAAGKLQSLREDLLKDAEAQLLDLAVNIARKILMGEIEAGRYEIEPIVREALMRVPSCHDVEVHLNPDDLSECKMAQESGDAAQGERVRFVPDPGVNRADCVIRTPEGTVDATVEAKLSEALEAMKAQE</sequence>
<comment type="similarity">
    <text evidence="2">Belongs to the FliH family.</text>
</comment>
<keyword evidence="4" id="KW-1005">Bacterial flagellum biogenesis</keyword>
<keyword evidence="5" id="KW-0653">Protein transport</keyword>
<evidence type="ECO:0000256" key="2">
    <source>
        <dbReference type="ARBA" id="ARBA00006602"/>
    </source>
</evidence>
<name>A0A0F9BEQ1_9ZZZZ</name>
<evidence type="ECO:0000256" key="1">
    <source>
        <dbReference type="ARBA" id="ARBA00003041"/>
    </source>
</evidence>
<evidence type="ECO:0000256" key="6">
    <source>
        <dbReference type="ARBA" id="ARBA00023225"/>
    </source>
</evidence>
<dbReference type="AlphaFoldDB" id="A0A0F9BEQ1"/>
<accession>A0A0F9BEQ1</accession>
<comment type="function">
    <text evidence="1">Needed for flagellar regrowth and assembly.</text>
</comment>
<dbReference type="Pfam" id="PF02108">
    <property type="entry name" value="FliH"/>
    <property type="match status" value="1"/>
</dbReference>
<feature type="region of interest" description="Disordered" evidence="8">
    <location>
        <begin position="1"/>
        <end position="26"/>
    </location>
</feature>
<dbReference type="PANTHER" id="PTHR34982:SF1">
    <property type="entry name" value="FLAGELLAR ASSEMBLY PROTEIN FLIH"/>
    <property type="match status" value="1"/>
</dbReference>
<evidence type="ECO:0000256" key="8">
    <source>
        <dbReference type="SAM" id="MobiDB-lite"/>
    </source>
</evidence>
<feature type="non-terminal residue" evidence="10">
    <location>
        <position position="1"/>
    </location>
</feature>
<gene>
    <name evidence="10" type="ORF">LCGC14_2537310</name>
</gene>
<evidence type="ECO:0000256" key="4">
    <source>
        <dbReference type="ARBA" id="ARBA00022795"/>
    </source>
</evidence>
<keyword evidence="3" id="KW-0813">Transport</keyword>
<dbReference type="EMBL" id="LAZR01041323">
    <property type="protein sequence ID" value="KKL12282.1"/>
    <property type="molecule type" value="Genomic_DNA"/>
</dbReference>
<dbReference type="GO" id="GO:0005829">
    <property type="term" value="C:cytosol"/>
    <property type="evidence" value="ECO:0007669"/>
    <property type="project" value="TreeGrafter"/>
</dbReference>
<feature type="domain" description="Flagellar assembly protein FliH/Type III secretion system HrpE" evidence="9">
    <location>
        <begin position="49"/>
        <end position="173"/>
    </location>
</feature>
<organism evidence="10">
    <name type="scientific">marine sediment metagenome</name>
    <dbReference type="NCBI Taxonomy" id="412755"/>
    <lineage>
        <taxon>unclassified sequences</taxon>
        <taxon>metagenomes</taxon>
        <taxon>ecological metagenomes</taxon>
    </lineage>
</organism>
<evidence type="ECO:0000256" key="5">
    <source>
        <dbReference type="ARBA" id="ARBA00022927"/>
    </source>
</evidence>
<dbReference type="InterPro" id="IPR018035">
    <property type="entry name" value="Flagellar_FliH/T3SS_HrpE"/>
</dbReference>
<evidence type="ECO:0000256" key="7">
    <source>
        <dbReference type="SAM" id="Coils"/>
    </source>
</evidence>
<evidence type="ECO:0000256" key="3">
    <source>
        <dbReference type="ARBA" id="ARBA00022448"/>
    </source>
</evidence>
<keyword evidence="7" id="KW-0175">Coiled coil</keyword>
<proteinExistence type="inferred from homology"/>
<keyword evidence="6" id="KW-1006">Bacterial flagellum protein export</keyword>
<dbReference type="InterPro" id="IPR051472">
    <property type="entry name" value="T3SS_Stator/FliH"/>
</dbReference>
<reference evidence="10" key="1">
    <citation type="journal article" date="2015" name="Nature">
        <title>Complex archaea that bridge the gap between prokaryotes and eukaryotes.</title>
        <authorList>
            <person name="Spang A."/>
            <person name="Saw J.H."/>
            <person name="Jorgensen S.L."/>
            <person name="Zaremba-Niedzwiedzka K."/>
            <person name="Martijn J."/>
            <person name="Lind A.E."/>
            <person name="van Eijk R."/>
            <person name="Schleper C."/>
            <person name="Guy L."/>
            <person name="Ettema T.J."/>
        </authorList>
    </citation>
    <scope>NUCLEOTIDE SEQUENCE</scope>
</reference>
<comment type="caution">
    <text evidence="10">The sequence shown here is derived from an EMBL/GenBank/DDBJ whole genome shotgun (WGS) entry which is preliminary data.</text>
</comment>